<evidence type="ECO:0000313" key="10">
    <source>
        <dbReference type="EMBL" id="MDX2290873.1"/>
    </source>
</evidence>
<evidence type="ECO:0000256" key="7">
    <source>
        <dbReference type="SAM" id="Phobius"/>
    </source>
</evidence>
<keyword evidence="5" id="KW-0175">Coiled coil</keyword>
<feature type="region of interest" description="Disordered" evidence="6">
    <location>
        <begin position="33"/>
        <end position="52"/>
    </location>
</feature>
<keyword evidence="4" id="KW-0572">Peptidoglycan-anchor</keyword>
<reference evidence="10 11" key="1">
    <citation type="submission" date="2023-10" db="EMBL/GenBank/DDBJ databases">
        <authorList>
            <person name="Wang X.X."/>
        </authorList>
    </citation>
    <scope>NUCLEOTIDE SEQUENCE [LARGE SCALE GENOMIC DNA]</scope>
    <source>
        <strain evidence="10 11">NBRC 12816</strain>
    </source>
</reference>
<feature type="compositionally biased region" description="Low complexity" evidence="6">
    <location>
        <begin position="380"/>
        <end position="401"/>
    </location>
</feature>
<sequence length="454" mass="47673">MKIRRILATAVAAAVTTPVVFLSAGTAVAETPKPAADASAQDVQDTQDGPDDDDFAEYEKLIEAVATAEAKVERLKDERQALVDDILAHNVDPEIKAEYDEAKQAYDEAKAARVAADTAVTDARADLDAVNADPNATAEAKATAEQALAAAEETAEAALVAETEAKTRFDAADTARDDALVAMTRESERLKTEIKKAEKELADAEAALEAYEGEGTSCVEDGSVVSTLTGPETITIGSSADFSLTVRNTSDRDLSSVRSYLFAAHLPESWEDVLDEENPDLDRYFSIDWKSAANPKWTDLDFEDDPIELGRIGKGGKVDVTLRLSVADDAPAGEGIAFTTSEYEYEDGDCAISEEYAEVGFDIVEQEDEEPAPSEEPTDEPSAAPSPSTSTPAPAATSNTTQQGGSSNTPVTTGGQLAATGANDTLPRLGAAAGAAVVLGAGAVFVARRRKADA</sequence>
<feature type="domain" description="Gram-positive cocci surface proteins LPxTG" evidence="9">
    <location>
        <begin position="417"/>
        <end position="454"/>
    </location>
</feature>
<organism evidence="10 11">
    <name type="scientific">Streptomyces roseolus</name>
    <dbReference type="NCBI Taxonomy" id="67358"/>
    <lineage>
        <taxon>Bacteria</taxon>
        <taxon>Bacillati</taxon>
        <taxon>Actinomycetota</taxon>
        <taxon>Actinomycetes</taxon>
        <taxon>Kitasatosporales</taxon>
        <taxon>Streptomycetaceae</taxon>
        <taxon>Streptomyces</taxon>
    </lineage>
</organism>
<dbReference type="InterPro" id="IPR019931">
    <property type="entry name" value="LPXTG_anchor"/>
</dbReference>
<evidence type="ECO:0000256" key="1">
    <source>
        <dbReference type="ARBA" id="ARBA00022512"/>
    </source>
</evidence>
<keyword evidence="1" id="KW-0134">Cell wall</keyword>
<feature type="compositionally biased region" description="Acidic residues" evidence="6">
    <location>
        <begin position="367"/>
        <end position="379"/>
    </location>
</feature>
<evidence type="ECO:0000256" key="2">
    <source>
        <dbReference type="ARBA" id="ARBA00022525"/>
    </source>
</evidence>
<keyword evidence="3 8" id="KW-0732">Signal</keyword>
<feature type="coiled-coil region" evidence="5">
    <location>
        <begin position="141"/>
        <end position="214"/>
    </location>
</feature>
<proteinExistence type="predicted"/>
<feature type="compositionally biased region" description="Polar residues" evidence="6">
    <location>
        <begin position="402"/>
        <end position="415"/>
    </location>
</feature>
<keyword evidence="7" id="KW-0812">Transmembrane</keyword>
<keyword evidence="2" id="KW-0964">Secreted</keyword>
<name>A0ABU4JZK6_9ACTN</name>
<evidence type="ECO:0000256" key="5">
    <source>
        <dbReference type="SAM" id="Coils"/>
    </source>
</evidence>
<keyword evidence="7" id="KW-0472">Membrane</keyword>
<feature type="signal peptide" evidence="8">
    <location>
        <begin position="1"/>
        <end position="29"/>
    </location>
</feature>
<dbReference type="RefSeq" id="WP_319007465.1">
    <property type="nucleotide sequence ID" value="NZ_JAWJZF010000160.1"/>
</dbReference>
<protein>
    <recommendedName>
        <fullName evidence="9">Gram-positive cocci surface proteins LPxTG domain-containing protein</fullName>
    </recommendedName>
</protein>
<comment type="caution">
    <text evidence="10">The sequence shown here is derived from an EMBL/GenBank/DDBJ whole genome shotgun (WGS) entry which is preliminary data.</text>
</comment>
<evidence type="ECO:0000256" key="4">
    <source>
        <dbReference type="ARBA" id="ARBA00023088"/>
    </source>
</evidence>
<feature type="region of interest" description="Disordered" evidence="6">
    <location>
        <begin position="367"/>
        <end position="422"/>
    </location>
</feature>
<evidence type="ECO:0000259" key="9">
    <source>
        <dbReference type="PROSITE" id="PS50847"/>
    </source>
</evidence>
<dbReference type="Proteomes" id="UP001278571">
    <property type="component" value="Unassembled WGS sequence"/>
</dbReference>
<keyword evidence="11" id="KW-1185">Reference proteome</keyword>
<dbReference type="PROSITE" id="PS50847">
    <property type="entry name" value="GRAM_POS_ANCHORING"/>
    <property type="match status" value="1"/>
</dbReference>
<feature type="chain" id="PRO_5045292573" description="Gram-positive cocci surface proteins LPxTG domain-containing protein" evidence="8">
    <location>
        <begin position="30"/>
        <end position="454"/>
    </location>
</feature>
<feature type="coiled-coil region" evidence="5">
    <location>
        <begin position="58"/>
        <end position="85"/>
    </location>
</feature>
<feature type="transmembrane region" description="Helical" evidence="7">
    <location>
        <begin position="429"/>
        <end position="447"/>
    </location>
</feature>
<evidence type="ECO:0000256" key="8">
    <source>
        <dbReference type="SAM" id="SignalP"/>
    </source>
</evidence>
<evidence type="ECO:0000256" key="3">
    <source>
        <dbReference type="ARBA" id="ARBA00022729"/>
    </source>
</evidence>
<gene>
    <name evidence="10" type="ORF">R2363_01530</name>
</gene>
<accession>A0ABU4JZK6</accession>
<evidence type="ECO:0000313" key="11">
    <source>
        <dbReference type="Proteomes" id="UP001278571"/>
    </source>
</evidence>
<dbReference type="EMBL" id="JAWJZF010000160">
    <property type="protein sequence ID" value="MDX2290873.1"/>
    <property type="molecule type" value="Genomic_DNA"/>
</dbReference>
<evidence type="ECO:0000256" key="6">
    <source>
        <dbReference type="SAM" id="MobiDB-lite"/>
    </source>
</evidence>
<keyword evidence="7" id="KW-1133">Transmembrane helix</keyword>